<dbReference type="STRING" id="91626.A0A0C9LUM5"/>
<dbReference type="AlphaFoldDB" id="A0A0C9LUM5"/>
<proteinExistence type="predicted"/>
<organism evidence="1">
    <name type="scientific">Mucor ambiguus</name>
    <dbReference type="NCBI Taxonomy" id="91626"/>
    <lineage>
        <taxon>Eukaryota</taxon>
        <taxon>Fungi</taxon>
        <taxon>Fungi incertae sedis</taxon>
        <taxon>Mucoromycota</taxon>
        <taxon>Mucoromycotina</taxon>
        <taxon>Mucoromycetes</taxon>
        <taxon>Mucorales</taxon>
        <taxon>Mucorineae</taxon>
        <taxon>Mucoraceae</taxon>
        <taxon>Mucor</taxon>
    </lineage>
</organism>
<evidence type="ECO:0000313" key="1">
    <source>
        <dbReference type="EMBL" id="GAN05285.1"/>
    </source>
</evidence>
<protein>
    <submittedName>
        <fullName evidence="1">Uncharacterized protein</fullName>
    </submittedName>
</protein>
<dbReference type="Proteomes" id="UP000053815">
    <property type="component" value="Unassembled WGS sequence"/>
</dbReference>
<gene>
    <name evidence="1" type="ORF">MAM1_0086d04755</name>
</gene>
<accession>A0A0C9LUM5</accession>
<dbReference type="EMBL" id="DF836375">
    <property type="protein sequence ID" value="GAN05285.1"/>
    <property type="molecule type" value="Genomic_DNA"/>
</dbReference>
<keyword evidence="2" id="KW-1185">Reference proteome</keyword>
<evidence type="ECO:0000313" key="2">
    <source>
        <dbReference type="Proteomes" id="UP000053815"/>
    </source>
</evidence>
<dbReference type="OrthoDB" id="2259475at2759"/>
<reference evidence="1" key="1">
    <citation type="submission" date="2014-09" db="EMBL/GenBank/DDBJ databases">
        <title>Draft genome sequence of an oleaginous Mucoromycotina fungus Mucor ambiguus NBRC6742.</title>
        <authorList>
            <person name="Takeda I."/>
            <person name="Yamane N."/>
            <person name="Morita T."/>
            <person name="Tamano K."/>
            <person name="Machida M."/>
            <person name="Baker S."/>
            <person name="Koike H."/>
        </authorList>
    </citation>
    <scope>NUCLEOTIDE SEQUENCE</scope>
    <source>
        <strain evidence="1">NBRC 6742</strain>
    </source>
</reference>
<sequence>MKQYNYEVLNTDEALSYWEMRNKSRNQLNTNLFHAELDAAVSSRLLAVSSSMQRKVSNITRMKRKAETPKMEADSLLFDGVSVGSTIKRHGEALAGRHKLNNKQKYVAGLCLNSIIDLSDESADSQRRFFSDEEWAMMKSKYQFSIKRNKQVFKPLFKKINKAMNNADLDKAYQSARNSEPAALNSDKEHIFNIYAHIINIYRHRRSSLNNSMNDNTELDGLVKLWAEVFESLFPDSQHNVDCRVIAIINTQKVDVLDVEAARYLQNQKTNNDHLKLAIESKGVLDHIVRHAASFDPRTDITLMLQLFAEDADSWFATLELIRTSAIKLSQQSNQPDDRSYDSHFNRKGKSKAIDYKDWLRGTFFPPDTAAADPLILPVPLYDPASNGTEPTKKQNIIF</sequence>
<name>A0A0C9LUM5_9FUNG</name>